<dbReference type="SUPFAM" id="SSF53335">
    <property type="entry name" value="S-adenosyl-L-methionine-dependent methyltransferases"/>
    <property type="match status" value="1"/>
</dbReference>
<dbReference type="PANTHER" id="PTHR44942:SF4">
    <property type="entry name" value="METHYLTRANSFERASE TYPE 11 DOMAIN-CONTAINING PROTEIN"/>
    <property type="match status" value="1"/>
</dbReference>
<dbReference type="AlphaFoldDB" id="A0A8H7VKF5"/>
<evidence type="ECO:0000256" key="2">
    <source>
        <dbReference type="ARBA" id="ARBA00022603"/>
    </source>
</evidence>
<dbReference type="Pfam" id="PF08241">
    <property type="entry name" value="Methyltransf_11"/>
    <property type="match status" value="1"/>
</dbReference>
<comment type="similarity">
    <text evidence="1">Belongs to the methyltransferase superfamily.</text>
</comment>
<evidence type="ECO:0000313" key="5">
    <source>
        <dbReference type="EMBL" id="KAG2222187.1"/>
    </source>
</evidence>
<comment type="caution">
    <text evidence="5">The sequence shown here is derived from an EMBL/GenBank/DDBJ whole genome shotgun (WGS) entry which is preliminary data.</text>
</comment>
<organism evidence="5 6">
    <name type="scientific">Circinella minor</name>
    <dbReference type="NCBI Taxonomy" id="1195481"/>
    <lineage>
        <taxon>Eukaryota</taxon>
        <taxon>Fungi</taxon>
        <taxon>Fungi incertae sedis</taxon>
        <taxon>Mucoromycota</taxon>
        <taxon>Mucoromycotina</taxon>
        <taxon>Mucoromycetes</taxon>
        <taxon>Mucorales</taxon>
        <taxon>Lichtheimiaceae</taxon>
        <taxon>Circinella</taxon>
    </lineage>
</organism>
<proteinExistence type="inferred from homology"/>
<accession>A0A8H7VKF5</accession>
<feature type="domain" description="Methyltransferase type 11" evidence="4">
    <location>
        <begin position="48"/>
        <end position="139"/>
    </location>
</feature>
<keyword evidence="3" id="KW-0808">Transferase</keyword>
<dbReference type="Proteomes" id="UP000646827">
    <property type="component" value="Unassembled WGS sequence"/>
</dbReference>
<dbReference type="GO" id="GO:0032259">
    <property type="term" value="P:methylation"/>
    <property type="evidence" value="ECO:0007669"/>
    <property type="project" value="UniProtKB-KW"/>
</dbReference>
<dbReference type="EMBL" id="JAEPRB010000089">
    <property type="protein sequence ID" value="KAG2222187.1"/>
    <property type="molecule type" value="Genomic_DNA"/>
</dbReference>
<reference evidence="5 6" key="1">
    <citation type="submission" date="2020-12" db="EMBL/GenBank/DDBJ databases">
        <title>Metabolic potential, ecology and presence of endohyphal bacteria is reflected in genomic diversity of Mucoromycotina.</title>
        <authorList>
            <person name="Muszewska A."/>
            <person name="Okrasinska A."/>
            <person name="Steczkiewicz K."/>
            <person name="Drgas O."/>
            <person name="Orlowska M."/>
            <person name="Perlinska-Lenart U."/>
            <person name="Aleksandrzak-Piekarczyk T."/>
            <person name="Szatraj K."/>
            <person name="Zielenkiewicz U."/>
            <person name="Pilsyk S."/>
            <person name="Malc E."/>
            <person name="Mieczkowski P."/>
            <person name="Kruszewska J.S."/>
            <person name="Biernat P."/>
            <person name="Pawlowska J."/>
        </authorList>
    </citation>
    <scope>NUCLEOTIDE SEQUENCE [LARGE SCALE GENOMIC DNA]</scope>
    <source>
        <strain evidence="5 6">CBS 142.35</strain>
    </source>
</reference>
<dbReference type="OrthoDB" id="66144at2759"/>
<dbReference type="InterPro" id="IPR013216">
    <property type="entry name" value="Methyltransf_11"/>
</dbReference>
<dbReference type="GO" id="GO:0008757">
    <property type="term" value="F:S-adenosylmethionine-dependent methyltransferase activity"/>
    <property type="evidence" value="ECO:0007669"/>
    <property type="project" value="InterPro"/>
</dbReference>
<dbReference type="CDD" id="cd02440">
    <property type="entry name" value="AdoMet_MTases"/>
    <property type="match status" value="1"/>
</dbReference>
<name>A0A8H7VKF5_9FUNG</name>
<dbReference type="InterPro" id="IPR029063">
    <property type="entry name" value="SAM-dependent_MTases_sf"/>
</dbReference>
<evidence type="ECO:0000256" key="1">
    <source>
        <dbReference type="ARBA" id="ARBA00008361"/>
    </source>
</evidence>
<dbReference type="Gene3D" id="3.40.50.150">
    <property type="entry name" value="Vaccinia Virus protein VP39"/>
    <property type="match status" value="1"/>
</dbReference>
<dbReference type="PANTHER" id="PTHR44942">
    <property type="entry name" value="METHYLTRANSF_11 DOMAIN-CONTAINING PROTEIN"/>
    <property type="match status" value="1"/>
</dbReference>
<protein>
    <recommendedName>
        <fullName evidence="4">Methyltransferase type 11 domain-containing protein</fullName>
    </recommendedName>
</protein>
<evidence type="ECO:0000313" key="6">
    <source>
        <dbReference type="Proteomes" id="UP000646827"/>
    </source>
</evidence>
<keyword evidence="2" id="KW-0489">Methyltransferase</keyword>
<gene>
    <name evidence="5" type="ORF">INT45_014084</name>
</gene>
<dbReference type="InterPro" id="IPR051052">
    <property type="entry name" value="Diverse_substrate_MTase"/>
</dbReference>
<evidence type="ECO:0000259" key="4">
    <source>
        <dbReference type="Pfam" id="PF08241"/>
    </source>
</evidence>
<keyword evidence="6" id="KW-1185">Reference proteome</keyword>
<sequence length="265" mass="30518">MTPALHPTAASGFDKQADAYAQTRPKYPKAALDKIQTLVPDLNASICDLAAGTGILTQLLVEDCGYKNVTAVEPVNAMREKLSSMLPEVTTKKGTSWEIPLPSESQDVVIVAQAWHWFADIQSLREIYRVLKPKGHFILIWNLESPRSRWVQGLRNIYERYEHSAPQYRLGLWKQVFEDKEAGELYRLPLNHIQFEYDFLVAKENIFRRVMTKSYISILKDEERANVTKEMEAILADPTSEFSLDDQNQALYPHDTDLFWTQKRN</sequence>
<evidence type="ECO:0000256" key="3">
    <source>
        <dbReference type="ARBA" id="ARBA00022679"/>
    </source>
</evidence>